<evidence type="ECO:0000259" key="2">
    <source>
        <dbReference type="PROSITE" id="PS50883"/>
    </source>
</evidence>
<evidence type="ECO:0000313" key="4">
    <source>
        <dbReference type="Proteomes" id="UP000293433"/>
    </source>
</evidence>
<gene>
    <name evidence="3" type="ORF">EV685_0568</name>
</gene>
<dbReference type="PROSITE" id="PS50883">
    <property type="entry name" value="EAL"/>
    <property type="match status" value="1"/>
</dbReference>
<dbReference type="RefSeq" id="WP_165396698.1">
    <property type="nucleotide sequence ID" value="NZ_SGWV01000007.1"/>
</dbReference>
<dbReference type="CDD" id="cd01948">
    <property type="entry name" value="EAL"/>
    <property type="match status" value="1"/>
</dbReference>
<feature type="domain" description="EAL" evidence="2">
    <location>
        <begin position="71"/>
        <end position="324"/>
    </location>
</feature>
<dbReference type="Proteomes" id="UP000293433">
    <property type="component" value="Unassembled WGS sequence"/>
</dbReference>
<dbReference type="GO" id="GO:0071111">
    <property type="term" value="F:cyclic-guanylate-specific phosphodiesterase activity"/>
    <property type="evidence" value="ECO:0007669"/>
    <property type="project" value="InterPro"/>
</dbReference>
<dbReference type="Gene3D" id="3.20.20.450">
    <property type="entry name" value="EAL domain"/>
    <property type="match status" value="1"/>
</dbReference>
<dbReference type="SUPFAM" id="SSF141868">
    <property type="entry name" value="EAL domain-like"/>
    <property type="match status" value="1"/>
</dbReference>
<protein>
    <submittedName>
        <fullName evidence="3">EAL domain-containing protein (Putative c-di-GMP-specific phosphodiesterase class I)</fullName>
    </submittedName>
</protein>
<reference evidence="3 4" key="1">
    <citation type="submission" date="2019-02" db="EMBL/GenBank/DDBJ databases">
        <title>Genomic Encyclopedia of Type Strains, Phase IV (KMG-IV): sequencing the most valuable type-strain genomes for metagenomic binning, comparative biology and taxonomic classification.</title>
        <authorList>
            <person name="Goeker M."/>
        </authorList>
    </citation>
    <scope>NUCLEOTIDE SEQUENCE [LARGE SCALE GENOMIC DNA]</scope>
    <source>
        <strain evidence="3 4">DSM 10617</strain>
    </source>
</reference>
<comment type="caution">
    <text evidence="3">The sequence shown here is derived from an EMBL/GenBank/DDBJ whole genome shotgun (WGS) entry which is preliminary data.</text>
</comment>
<proteinExistence type="predicted"/>
<dbReference type="InterPro" id="IPR050706">
    <property type="entry name" value="Cyclic-di-GMP_PDE-like"/>
</dbReference>
<sequence>MTSTSRITSSLWQRWTGASPAPKRSTSSPRRAALDRSQAADTDFQASTLRLGLDEEPRMELAGPTSDERHVGDEGRPLLRALSMGQFELYYQAQFDCVSRQLIGVEALLRWQHPVHGLRLPGEFIGAAERSGAILQLDAWALRTACHQMRQWLDLDIAPPLMAVNVSAAQFARPDLVDFVAEVLRETGLAADRLELEIVERALLDPVRAAPTMRRLRAMGVRLAIDDFGTGYSSLGYLSRYPVNRLKIDRCFVARMGRDRTSVAITDAVVALGLSLGLDVVAEGVETEDQLEHLRLHLCPAAQGWLFGQPQPAANFAQLLRRERPGRGGIKQA</sequence>
<feature type="region of interest" description="Disordered" evidence="1">
    <location>
        <begin position="1"/>
        <end position="40"/>
    </location>
</feature>
<dbReference type="EMBL" id="SGWV01000007">
    <property type="protein sequence ID" value="RZS58284.1"/>
    <property type="molecule type" value="Genomic_DNA"/>
</dbReference>
<evidence type="ECO:0000313" key="3">
    <source>
        <dbReference type="EMBL" id="RZS58284.1"/>
    </source>
</evidence>
<accession>A0A4Q7LU30</accession>
<keyword evidence="4" id="KW-1185">Reference proteome</keyword>
<dbReference type="PANTHER" id="PTHR33121">
    <property type="entry name" value="CYCLIC DI-GMP PHOSPHODIESTERASE PDEF"/>
    <property type="match status" value="1"/>
</dbReference>
<dbReference type="PANTHER" id="PTHR33121:SF70">
    <property type="entry name" value="SIGNALING PROTEIN YKOW"/>
    <property type="match status" value="1"/>
</dbReference>
<dbReference type="InterPro" id="IPR035919">
    <property type="entry name" value="EAL_sf"/>
</dbReference>
<organism evidence="3 4">
    <name type="scientific">Sphaerotilus mobilis</name>
    <dbReference type="NCBI Taxonomy" id="47994"/>
    <lineage>
        <taxon>Bacteria</taxon>
        <taxon>Pseudomonadati</taxon>
        <taxon>Pseudomonadota</taxon>
        <taxon>Betaproteobacteria</taxon>
        <taxon>Burkholderiales</taxon>
        <taxon>Sphaerotilaceae</taxon>
        <taxon>Sphaerotilus</taxon>
    </lineage>
</organism>
<dbReference type="SMART" id="SM00052">
    <property type="entry name" value="EAL"/>
    <property type="match status" value="1"/>
</dbReference>
<dbReference type="InterPro" id="IPR001633">
    <property type="entry name" value="EAL_dom"/>
</dbReference>
<feature type="compositionally biased region" description="Polar residues" evidence="1">
    <location>
        <begin position="1"/>
        <end position="13"/>
    </location>
</feature>
<evidence type="ECO:0000256" key="1">
    <source>
        <dbReference type="SAM" id="MobiDB-lite"/>
    </source>
</evidence>
<dbReference type="AlphaFoldDB" id="A0A4Q7LU30"/>
<name>A0A4Q7LU30_9BURK</name>
<dbReference type="Pfam" id="PF00563">
    <property type="entry name" value="EAL"/>
    <property type="match status" value="1"/>
</dbReference>